<dbReference type="InterPro" id="IPR050245">
    <property type="entry name" value="PrsA_foldase"/>
</dbReference>
<proteinExistence type="inferred from homology"/>
<evidence type="ECO:0000259" key="10">
    <source>
        <dbReference type="PROSITE" id="PS50198"/>
    </source>
</evidence>
<evidence type="ECO:0000256" key="8">
    <source>
        <dbReference type="PROSITE-ProRule" id="PRU00278"/>
    </source>
</evidence>
<dbReference type="PANTHER" id="PTHR47245:SF2">
    <property type="entry name" value="PEPTIDYL-PROLYL CIS-TRANS ISOMERASE HP_0175-RELATED"/>
    <property type="match status" value="1"/>
</dbReference>
<evidence type="ECO:0000256" key="4">
    <source>
        <dbReference type="ARBA" id="ARBA00018370"/>
    </source>
</evidence>
<name>A0A448V4X7_BARVI</name>
<evidence type="ECO:0000256" key="2">
    <source>
        <dbReference type="ARBA" id="ARBA00007656"/>
    </source>
</evidence>
<sequence>MKFNFITLFLTSTLLTSTSLGVVAQESSNSSSSDLKTLEKASEKTVSPSHVMAVVDGKNITVGQLDELAFEINPNLARFSDEQRRIMVLKAYLDMQALAKAAISKGIDKTEAYDKRMAVMRDNVLQQLYFKQTVVDQISDTDLETLYNKEVAALPKEDEVKARHILVKTKKEAETVIKRLNKGENFEEIAKKSSTDGSAAVGGDLGYFSHGQMVKPFEDAAFALKVGEYTKNPVESPFGWHVIKVEDRRLKQPPVFDDVKEMLRTQLIKERYQKLIVDLRSKIDVKYPDPNVIKLMQSLNQNGTPFPNETSDEEDTE</sequence>
<gene>
    <name evidence="11" type="primary">cbf2</name>
    <name evidence="11" type="ORF">NCTC12905_00440</name>
</gene>
<comment type="similarity">
    <text evidence="2">Belongs to the PpiC/parvulin rotamase family.</text>
</comment>
<protein>
    <recommendedName>
        <fullName evidence="4">Parvulin-like PPIase</fullName>
        <ecNumber evidence="3">5.2.1.8</ecNumber>
    </recommendedName>
    <alternativeName>
        <fullName evidence="6">Peptidyl-prolyl cis-trans isomerase plp</fullName>
    </alternativeName>
    <alternativeName>
        <fullName evidence="7">Rotamase plp</fullName>
    </alternativeName>
</protein>
<dbReference type="Proteomes" id="UP000274201">
    <property type="component" value="Chromosome"/>
</dbReference>
<dbReference type="InterPro" id="IPR027304">
    <property type="entry name" value="Trigger_fact/SurA_dom_sf"/>
</dbReference>
<dbReference type="Gene3D" id="3.10.50.40">
    <property type="match status" value="1"/>
</dbReference>
<dbReference type="AlphaFoldDB" id="A0A448V4X7"/>
<feature type="domain" description="PpiC" evidence="10">
    <location>
        <begin position="157"/>
        <end position="247"/>
    </location>
</feature>
<dbReference type="InterPro" id="IPR000297">
    <property type="entry name" value="PPIase_PpiC"/>
</dbReference>
<reference evidence="11 12" key="1">
    <citation type="submission" date="2018-12" db="EMBL/GenBank/DDBJ databases">
        <authorList>
            <consortium name="Pathogen Informatics"/>
        </authorList>
    </citation>
    <scope>NUCLEOTIDE SEQUENCE [LARGE SCALE GENOMIC DNA]</scope>
    <source>
        <strain evidence="11 12">NCTC12905</strain>
    </source>
</reference>
<dbReference type="EC" id="5.2.1.8" evidence="3"/>
<dbReference type="GO" id="GO:0003755">
    <property type="term" value="F:peptidyl-prolyl cis-trans isomerase activity"/>
    <property type="evidence" value="ECO:0007669"/>
    <property type="project" value="UniProtKB-KW"/>
</dbReference>
<accession>A0A448V4X7</accession>
<evidence type="ECO:0000256" key="5">
    <source>
        <dbReference type="ARBA" id="ARBA00023110"/>
    </source>
</evidence>
<evidence type="ECO:0000256" key="3">
    <source>
        <dbReference type="ARBA" id="ARBA00013194"/>
    </source>
</evidence>
<keyword evidence="9" id="KW-0732">Signal</keyword>
<keyword evidence="8 11" id="KW-0413">Isomerase</keyword>
<dbReference type="PROSITE" id="PS50198">
    <property type="entry name" value="PPIC_PPIASE_2"/>
    <property type="match status" value="1"/>
</dbReference>
<evidence type="ECO:0000256" key="1">
    <source>
        <dbReference type="ARBA" id="ARBA00000971"/>
    </source>
</evidence>
<evidence type="ECO:0000313" key="11">
    <source>
        <dbReference type="EMBL" id="VEJ44798.1"/>
    </source>
</evidence>
<dbReference type="STRING" id="1094497.BVwin_01800"/>
<dbReference type="OrthoDB" id="14196at2"/>
<organism evidence="11 12">
    <name type="scientific">Bartonella vinsonii</name>
    <name type="common">Rochalimaea vinsonii</name>
    <dbReference type="NCBI Taxonomy" id="33047"/>
    <lineage>
        <taxon>Bacteria</taxon>
        <taxon>Pseudomonadati</taxon>
        <taxon>Pseudomonadota</taxon>
        <taxon>Alphaproteobacteria</taxon>
        <taxon>Hyphomicrobiales</taxon>
        <taxon>Bartonellaceae</taxon>
        <taxon>Bartonella</taxon>
    </lineage>
</organism>
<dbReference type="SUPFAM" id="SSF109998">
    <property type="entry name" value="Triger factor/SurA peptide-binding domain-like"/>
    <property type="match status" value="1"/>
</dbReference>
<dbReference type="Pfam" id="PF13616">
    <property type="entry name" value="Rotamase_3"/>
    <property type="match status" value="1"/>
</dbReference>
<dbReference type="InterPro" id="IPR046357">
    <property type="entry name" value="PPIase_dom_sf"/>
</dbReference>
<dbReference type="RefSeq" id="WP_126602447.1">
    <property type="nucleotide sequence ID" value="NZ_LR134529.1"/>
</dbReference>
<feature type="chain" id="PRO_5019223284" description="Parvulin-like PPIase" evidence="9">
    <location>
        <begin position="25"/>
        <end position="317"/>
    </location>
</feature>
<evidence type="ECO:0000256" key="6">
    <source>
        <dbReference type="ARBA" id="ARBA00030642"/>
    </source>
</evidence>
<dbReference type="SUPFAM" id="SSF54534">
    <property type="entry name" value="FKBP-like"/>
    <property type="match status" value="1"/>
</dbReference>
<comment type="catalytic activity">
    <reaction evidence="1">
        <text>[protein]-peptidylproline (omega=180) = [protein]-peptidylproline (omega=0)</text>
        <dbReference type="Rhea" id="RHEA:16237"/>
        <dbReference type="Rhea" id="RHEA-COMP:10747"/>
        <dbReference type="Rhea" id="RHEA-COMP:10748"/>
        <dbReference type="ChEBI" id="CHEBI:83833"/>
        <dbReference type="ChEBI" id="CHEBI:83834"/>
        <dbReference type="EC" id="5.2.1.8"/>
    </reaction>
</comment>
<evidence type="ECO:0000256" key="9">
    <source>
        <dbReference type="SAM" id="SignalP"/>
    </source>
</evidence>
<evidence type="ECO:0000256" key="7">
    <source>
        <dbReference type="ARBA" id="ARBA00031484"/>
    </source>
</evidence>
<evidence type="ECO:0000313" key="12">
    <source>
        <dbReference type="Proteomes" id="UP000274201"/>
    </source>
</evidence>
<feature type="signal peptide" evidence="9">
    <location>
        <begin position="1"/>
        <end position="24"/>
    </location>
</feature>
<keyword evidence="5 8" id="KW-0697">Rotamase</keyword>
<dbReference type="PANTHER" id="PTHR47245">
    <property type="entry name" value="PEPTIDYLPROLYL ISOMERASE"/>
    <property type="match status" value="1"/>
</dbReference>
<dbReference type="EMBL" id="LR134529">
    <property type="protein sequence ID" value="VEJ44798.1"/>
    <property type="molecule type" value="Genomic_DNA"/>
</dbReference>